<proteinExistence type="predicted"/>
<dbReference type="GO" id="GO:0008270">
    <property type="term" value="F:zinc ion binding"/>
    <property type="evidence" value="ECO:0007669"/>
    <property type="project" value="UniProtKB-UniRule"/>
</dbReference>
<reference evidence="3 4" key="1">
    <citation type="journal article" date="2011" name="Proc. Natl. Acad. Sci. U.S.A.">
        <title>Evolutionary erosion of yeast sex chromosomes by mating-type switching accidents.</title>
        <authorList>
            <person name="Gordon J.L."/>
            <person name="Armisen D."/>
            <person name="Proux-Wera E."/>
            <person name="Oheigeartaigh S.S."/>
            <person name="Byrne K.P."/>
            <person name="Wolfe K.H."/>
        </authorList>
    </citation>
    <scope>NUCLEOTIDE SEQUENCE [LARGE SCALE GENOMIC DNA]</scope>
    <source>
        <strain evidence="4">ATCC 24235 / CBS 4417 / NBRC 1672 / NRRL Y-8282 / UCD 70-5</strain>
    </source>
</reference>
<dbReference type="Gene3D" id="3.30.60.190">
    <property type="match status" value="1"/>
</dbReference>
<dbReference type="RefSeq" id="XP_003686261.1">
    <property type="nucleotide sequence ID" value="XM_003686213.1"/>
</dbReference>
<accession>G8BUP1</accession>
<keyword evidence="1" id="KW-0863">Zinc-finger</keyword>
<dbReference type="EMBL" id="HE612861">
    <property type="protein sequence ID" value="CCE63827.1"/>
    <property type="molecule type" value="Genomic_DNA"/>
</dbReference>
<keyword evidence="4" id="KW-1185">Reference proteome</keyword>
<dbReference type="OMA" id="QYNTVKF"/>
<dbReference type="GeneID" id="11535613"/>
<dbReference type="PROSITE" id="PS51083">
    <property type="entry name" value="ZF_HIT"/>
    <property type="match status" value="1"/>
</dbReference>
<dbReference type="STRING" id="1071381.G8BUP1"/>
<dbReference type="Gene3D" id="1.20.1440.260">
    <property type="match status" value="1"/>
</dbReference>
<dbReference type="GO" id="GO:0000463">
    <property type="term" value="P:maturation of LSU-rRNA from tricistronic rRNA transcript (SSU-rRNA, 5.8S rRNA, LSU-rRNA)"/>
    <property type="evidence" value="ECO:0007669"/>
    <property type="project" value="EnsemblFungi"/>
</dbReference>
<dbReference type="InterPro" id="IPR040722">
    <property type="entry name" value="Hit1_C"/>
</dbReference>
<keyword evidence="1" id="KW-0862">Zinc</keyword>
<dbReference type="AlphaFoldDB" id="G8BUP1"/>
<organism evidence="3 4">
    <name type="scientific">Tetrapisispora phaffii (strain ATCC 24235 / CBS 4417 / NBRC 1672 / NRRL Y-8282 / UCD 70-5)</name>
    <name type="common">Yeast</name>
    <name type="synonym">Fabospora phaffii</name>
    <dbReference type="NCBI Taxonomy" id="1071381"/>
    <lineage>
        <taxon>Eukaryota</taxon>
        <taxon>Fungi</taxon>
        <taxon>Dikarya</taxon>
        <taxon>Ascomycota</taxon>
        <taxon>Saccharomycotina</taxon>
        <taxon>Saccharomycetes</taxon>
        <taxon>Saccharomycetales</taxon>
        <taxon>Saccharomycetaceae</taxon>
        <taxon>Tetrapisispora</taxon>
    </lineage>
</organism>
<name>G8BUP1_TETPH</name>
<evidence type="ECO:0000256" key="1">
    <source>
        <dbReference type="PROSITE-ProRule" id="PRU00453"/>
    </source>
</evidence>
<dbReference type="HOGENOM" id="CLU_1619339_0_0_1"/>
<dbReference type="InterPro" id="IPR007529">
    <property type="entry name" value="Znf_HIT"/>
</dbReference>
<dbReference type="CDD" id="cd23024">
    <property type="entry name" value="zf-HIT_ZNHIT2-3"/>
    <property type="match status" value="1"/>
</dbReference>
<dbReference type="SUPFAM" id="SSF144232">
    <property type="entry name" value="HIT/MYND zinc finger-like"/>
    <property type="match status" value="1"/>
</dbReference>
<gene>
    <name evidence="3" type="primary">TPHA0F03470</name>
    <name evidence="3" type="ordered locus">TPHA_0F03470</name>
</gene>
<evidence type="ECO:0000313" key="3">
    <source>
        <dbReference type="EMBL" id="CCE63827.1"/>
    </source>
</evidence>
<keyword evidence="1" id="KW-0479">Metal-binding</keyword>
<dbReference type="Pfam" id="PF18268">
    <property type="entry name" value="Hit1_C"/>
    <property type="match status" value="1"/>
</dbReference>
<dbReference type="eggNOG" id="ENOG502S27I">
    <property type="taxonomic scope" value="Eukaryota"/>
</dbReference>
<evidence type="ECO:0000259" key="2">
    <source>
        <dbReference type="PROSITE" id="PS51083"/>
    </source>
</evidence>
<feature type="domain" description="HIT-type" evidence="2">
    <location>
        <begin position="7"/>
        <end position="54"/>
    </location>
</feature>
<dbReference type="Proteomes" id="UP000005666">
    <property type="component" value="Chromosome 6"/>
</dbReference>
<dbReference type="GO" id="GO:0000492">
    <property type="term" value="P:box C/D snoRNP assembly"/>
    <property type="evidence" value="ECO:0007669"/>
    <property type="project" value="EnsemblFungi"/>
</dbReference>
<dbReference type="Pfam" id="PF04438">
    <property type="entry name" value="zf-HIT"/>
    <property type="match status" value="1"/>
</dbReference>
<evidence type="ECO:0000313" key="4">
    <source>
        <dbReference type="Proteomes" id="UP000005666"/>
    </source>
</evidence>
<protein>
    <recommendedName>
        <fullName evidence="2">HIT-type domain-containing protein</fullName>
    </recommendedName>
</protein>
<dbReference type="KEGG" id="tpf:TPHA_0F03470"/>
<sequence>MANEEKCAICHVADPNYKCPKCGVRYCSLKCYKNAEKHNHDTLIASEEKEKKQCSEIKSSIKDNEHGSLQTESYNSIYNGTPELQHLLKYNTVKFHLHKVYRILCTDISGNGGSSSNLNAESRKQLALDYLNTMLYGGIHYNEAIEEFCQIFLQKLNDM</sequence>
<dbReference type="OrthoDB" id="18412at2759"/>